<organism evidence="5 6">
    <name type="scientific">Pseudonocardia thermophila</name>
    <dbReference type="NCBI Taxonomy" id="1848"/>
    <lineage>
        <taxon>Bacteria</taxon>
        <taxon>Bacillati</taxon>
        <taxon>Actinomycetota</taxon>
        <taxon>Actinomycetes</taxon>
        <taxon>Pseudonocardiales</taxon>
        <taxon>Pseudonocardiaceae</taxon>
        <taxon>Pseudonocardia</taxon>
    </lineage>
</organism>
<dbReference type="PROSITE" id="PS00041">
    <property type="entry name" value="HTH_ARAC_FAMILY_1"/>
    <property type="match status" value="1"/>
</dbReference>
<dbReference type="PANTHER" id="PTHR46796">
    <property type="entry name" value="HTH-TYPE TRANSCRIPTIONAL ACTIVATOR RHAS-RELATED"/>
    <property type="match status" value="1"/>
</dbReference>
<dbReference type="Gene3D" id="1.10.10.60">
    <property type="entry name" value="Homeodomain-like"/>
    <property type="match status" value="1"/>
</dbReference>
<dbReference type="InterPro" id="IPR018060">
    <property type="entry name" value="HTH_AraC"/>
</dbReference>
<dbReference type="GO" id="GO:0043565">
    <property type="term" value="F:sequence-specific DNA binding"/>
    <property type="evidence" value="ECO:0007669"/>
    <property type="project" value="InterPro"/>
</dbReference>
<dbReference type="InterPro" id="IPR018062">
    <property type="entry name" value="HTH_AraC-typ_CS"/>
</dbReference>
<dbReference type="PANTHER" id="PTHR46796:SF13">
    <property type="entry name" value="HTH-TYPE TRANSCRIPTIONAL ACTIVATOR RHAS"/>
    <property type="match status" value="1"/>
</dbReference>
<dbReference type="InterPro" id="IPR009057">
    <property type="entry name" value="Homeodomain-like_sf"/>
</dbReference>
<dbReference type="OrthoDB" id="241790at2"/>
<keyword evidence="2" id="KW-0238">DNA-binding</keyword>
<dbReference type="SMART" id="SM00342">
    <property type="entry name" value="HTH_ARAC"/>
    <property type="match status" value="1"/>
</dbReference>
<dbReference type="InterPro" id="IPR050204">
    <property type="entry name" value="AraC_XylS_family_regulators"/>
</dbReference>
<dbReference type="InterPro" id="IPR032783">
    <property type="entry name" value="AraC_lig"/>
</dbReference>
<dbReference type="RefSeq" id="WP_073456226.1">
    <property type="nucleotide sequence ID" value="NZ_FRAP01000004.1"/>
</dbReference>
<reference evidence="5 6" key="1">
    <citation type="submission" date="2016-11" db="EMBL/GenBank/DDBJ databases">
        <authorList>
            <person name="Jaros S."/>
            <person name="Januszkiewicz K."/>
            <person name="Wedrychowicz H."/>
        </authorList>
    </citation>
    <scope>NUCLEOTIDE SEQUENCE [LARGE SCALE GENOMIC DNA]</scope>
    <source>
        <strain evidence="5 6">DSM 43832</strain>
    </source>
</reference>
<proteinExistence type="predicted"/>
<evidence type="ECO:0000256" key="1">
    <source>
        <dbReference type="ARBA" id="ARBA00023015"/>
    </source>
</evidence>
<evidence type="ECO:0000259" key="4">
    <source>
        <dbReference type="PROSITE" id="PS01124"/>
    </source>
</evidence>
<dbReference type="Pfam" id="PF12833">
    <property type="entry name" value="HTH_18"/>
    <property type="match status" value="1"/>
</dbReference>
<name>A0A1M6R8P9_PSETH</name>
<keyword evidence="1" id="KW-0805">Transcription regulation</keyword>
<keyword evidence="3" id="KW-0804">Transcription</keyword>
<keyword evidence="6" id="KW-1185">Reference proteome</keyword>
<dbReference type="PROSITE" id="PS01124">
    <property type="entry name" value="HTH_ARAC_FAMILY_2"/>
    <property type="match status" value="1"/>
</dbReference>
<dbReference type="EMBL" id="FRAP01000004">
    <property type="protein sequence ID" value="SHK28844.1"/>
    <property type="molecule type" value="Genomic_DNA"/>
</dbReference>
<evidence type="ECO:0000313" key="6">
    <source>
        <dbReference type="Proteomes" id="UP000184363"/>
    </source>
</evidence>
<evidence type="ECO:0000313" key="5">
    <source>
        <dbReference type="EMBL" id="SHK28844.1"/>
    </source>
</evidence>
<dbReference type="Proteomes" id="UP000184363">
    <property type="component" value="Unassembled WGS sequence"/>
</dbReference>
<accession>A0A1M6R8P9</accession>
<dbReference type="AlphaFoldDB" id="A0A1M6R8P9"/>
<dbReference type="Pfam" id="PF12852">
    <property type="entry name" value="Cupin_6"/>
    <property type="match status" value="1"/>
</dbReference>
<feature type="domain" description="HTH araC/xylS-type" evidence="4">
    <location>
        <begin position="211"/>
        <end position="309"/>
    </location>
</feature>
<gene>
    <name evidence="5" type="ORF">SAMN05443637_104243</name>
</gene>
<dbReference type="SUPFAM" id="SSF46689">
    <property type="entry name" value="Homeodomain-like"/>
    <property type="match status" value="2"/>
</dbReference>
<dbReference type="STRING" id="1848.SAMN05443637_104243"/>
<evidence type="ECO:0000256" key="3">
    <source>
        <dbReference type="ARBA" id="ARBA00023163"/>
    </source>
</evidence>
<evidence type="ECO:0000256" key="2">
    <source>
        <dbReference type="ARBA" id="ARBA00023125"/>
    </source>
</evidence>
<dbReference type="GO" id="GO:0003700">
    <property type="term" value="F:DNA-binding transcription factor activity"/>
    <property type="evidence" value="ECO:0007669"/>
    <property type="project" value="InterPro"/>
</dbReference>
<sequence>MDEFGGLLDGPRARGAFLLRTVMEPPWSLRVRDEVALAVLAVVRGEAHMRFADGRVIDLRAGDLVITVGGQEYDIADTAGRPPEIVILPDGECATPDGRPVETTTQLGVRTWGNSAAGSTEVLVGNYADASTLGGRVLAGLPGVMVLDGFGHDSPVLAMLAQEISTERPGQEVVLDRLLDLLLVTALRTWFERPGAPAPGWYVAAADPVVGPALRAMQADPARRWTVAELAAQARVSRAALARRFTELVGEPPMAFLAGRRLALAADLLRDTDATLDAVARRVGYGSGFALSAAFKRVHGISPREHRERARRIARQITDRRSAAAAVRGGAAPAGASPAT</sequence>
<protein>
    <submittedName>
        <fullName evidence="5">Transcriptional regulator, AraC family</fullName>
    </submittedName>
</protein>